<dbReference type="EMBL" id="CP058316">
    <property type="protein sequence ID" value="QLD11370.1"/>
    <property type="molecule type" value="Genomic_DNA"/>
</dbReference>
<dbReference type="SUPFAM" id="SSF46955">
    <property type="entry name" value="Putative DNA-binding domain"/>
    <property type="match status" value="1"/>
</dbReference>
<feature type="domain" description="Helix-turn-helix" evidence="1">
    <location>
        <begin position="6"/>
        <end position="56"/>
    </location>
</feature>
<gene>
    <name evidence="2" type="ORF">HW566_06030</name>
</gene>
<reference evidence="2 3" key="1">
    <citation type="submission" date="2020-06" db="EMBL/GenBank/DDBJ databases">
        <authorList>
            <person name="Jo H."/>
        </authorList>
    </citation>
    <scope>NUCLEOTIDE SEQUENCE [LARGE SCALE GENOMIC DNA]</scope>
    <source>
        <strain evidence="2 3">I46</strain>
    </source>
</reference>
<dbReference type="RefSeq" id="WP_178011263.1">
    <property type="nucleotide sequence ID" value="NZ_CP058316.1"/>
</dbReference>
<dbReference type="Pfam" id="PF12728">
    <property type="entry name" value="HTH_17"/>
    <property type="match status" value="1"/>
</dbReference>
<sequence>MNDDDLLTPAEAAKLLRMNVPALAQLRYRGGGPVFRRLTARTIVYKRRDLMTWVESSGHTRTDAPLKATA</sequence>
<evidence type="ECO:0000313" key="2">
    <source>
        <dbReference type="EMBL" id="QLD11370.1"/>
    </source>
</evidence>
<evidence type="ECO:0000313" key="3">
    <source>
        <dbReference type="Proteomes" id="UP000509638"/>
    </source>
</evidence>
<accession>A0A7D5EX17</accession>
<proteinExistence type="predicted"/>
<protein>
    <submittedName>
        <fullName evidence="2">Helix-turn-helix domain-containing protein</fullName>
    </submittedName>
</protein>
<dbReference type="InterPro" id="IPR041657">
    <property type="entry name" value="HTH_17"/>
</dbReference>
<dbReference type="Proteomes" id="UP000509638">
    <property type="component" value="Chromosome"/>
</dbReference>
<name>A0A7D5EX17_9MICO</name>
<dbReference type="AlphaFoldDB" id="A0A7D5EX17"/>
<evidence type="ECO:0000259" key="1">
    <source>
        <dbReference type="Pfam" id="PF12728"/>
    </source>
</evidence>
<organism evidence="2 3">
    <name type="scientific">Microbacterium oleivorans</name>
    <dbReference type="NCBI Taxonomy" id="273677"/>
    <lineage>
        <taxon>Bacteria</taxon>
        <taxon>Bacillati</taxon>
        <taxon>Actinomycetota</taxon>
        <taxon>Actinomycetes</taxon>
        <taxon>Micrococcales</taxon>
        <taxon>Microbacteriaceae</taxon>
        <taxon>Microbacterium</taxon>
    </lineage>
</organism>
<dbReference type="InterPro" id="IPR009061">
    <property type="entry name" value="DNA-bd_dom_put_sf"/>
</dbReference>